<sequence length="466" mass="52636">MGFNCVRFTWPLYLATNDTLSARTVRQTFQELGLHDTIPRIESNNPSIVDLPTIEAYKAVLTSLRNNNVMVILDNHISTPGMCCIYDDGDYFFGDRYLDPVLWMKGLRFMATLSTGFDNVVGMSLRNELRGPRQNVDLWYKYMQQGAETVHAANPNVLVVMSGLDYDTSLSFLQNRQVNVTFTEKIVFELHWYATSSSNSLSEWVNGNLNDMCARVSSKVEQTSIFLRCQGFPLFLSEVGVDQTGRDENDARFFSCLLRTAAMLDLDFALWGLHGSYYLRDGIVHREESYGILDRNWTGVRNLTFLQRLSAIQSPYRGPGLNETGQHNIIFHPLRGMCVTRESPIAPLKLGSCEQSLSWIYTPGKNLMLKKKKKKKKKKKITWRYLQTDGLGKPVTIGRKATTWEVISASKMHIATNLGGIQACLDIEGHQELVAKECKCLSGDASCDPSSQWFTLVSSTRLTKPA</sequence>
<dbReference type="Proteomes" id="UP001057402">
    <property type="component" value="Chromosome 1"/>
</dbReference>
<name>A0ACB9SCW7_9MYRT</name>
<gene>
    <name evidence="1" type="ORF">MLD38_000092</name>
</gene>
<proteinExistence type="predicted"/>
<dbReference type="EMBL" id="CM042880">
    <property type="protein sequence ID" value="KAI4387679.1"/>
    <property type="molecule type" value="Genomic_DNA"/>
</dbReference>
<evidence type="ECO:0000313" key="1">
    <source>
        <dbReference type="EMBL" id="KAI4387679.1"/>
    </source>
</evidence>
<accession>A0ACB9SCW7</accession>
<evidence type="ECO:0000313" key="2">
    <source>
        <dbReference type="Proteomes" id="UP001057402"/>
    </source>
</evidence>
<reference evidence="2" key="1">
    <citation type="journal article" date="2023" name="Front. Plant Sci.">
        <title>Chromosomal-level genome assembly of Melastoma candidum provides insights into trichome evolution.</title>
        <authorList>
            <person name="Zhong Y."/>
            <person name="Wu W."/>
            <person name="Sun C."/>
            <person name="Zou P."/>
            <person name="Liu Y."/>
            <person name="Dai S."/>
            <person name="Zhou R."/>
        </authorList>
    </citation>
    <scope>NUCLEOTIDE SEQUENCE [LARGE SCALE GENOMIC DNA]</scope>
</reference>
<keyword evidence="2" id="KW-1185">Reference proteome</keyword>
<protein>
    <submittedName>
        <fullName evidence="1">Uncharacterized protein</fullName>
    </submittedName>
</protein>
<comment type="caution">
    <text evidence="1">The sequence shown here is derived from an EMBL/GenBank/DDBJ whole genome shotgun (WGS) entry which is preliminary data.</text>
</comment>
<organism evidence="1 2">
    <name type="scientific">Melastoma candidum</name>
    <dbReference type="NCBI Taxonomy" id="119954"/>
    <lineage>
        <taxon>Eukaryota</taxon>
        <taxon>Viridiplantae</taxon>
        <taxon>Streptophyta</taxon>
        <taxon>Embryophyta</taxon>
        <taxon>Tracheophyta</taxon>
        <taxon>Spermatophyta</taxon>
        <taxon>Magnoliopsida</taxon>
        <taxon>eudicotyledons</taxon>
        <taxon>Gunneridae</taxon>
        <taxon>Pentapetalae</taxon>
        <taxon>rosids</taxon>
        <taxon>malvids</taxon>
        <taxon>Myrtales</taxon>
        <taxon>Melastomataceae</taxon>
        <taxon>Melastomatoideae</taxon>
        <taxon>Melastomateae</taxon>
        <taxon>Melastoma</taxon>
    </lineage>
</organism>